<sequence>MRVIRCLIPDTRQRDQVKRYQNAKMCCSTIQNLDSTRTIKVDMHCSEMVPSMWGCFEFYMFPGQVVRKPQAVSSKPVSTCSQTTSNVRVQETSGMPDEGLSDEPPSVFKRRKAMRRKARTVDLGTI</sequence>
<name>A0A0C2MJL6_THEKT</name>
<organism evidence="2 3">
    <name type="scientific">Thelohanellus kitauei</name>
    <name type="common">Myxosporean</name>
    <dbReference type="NCBI Taxonomy" id="669202"/>
    <lineage>
        <taxon>Eukaryota</taxon>
        <taxon>Metazoa</taxon>
        <taxon>Cnidaria</taxon>
        <taxon>Myxozoa</taxon>
        <taxon>Myxosporea</taxon>
        <taxon>Bivalvulida</taxon>
        <taxon>Platysporina</taxon>
        <taxon>Myxobolidae</taxon>
        <taxon>Thelohanellus</taxon>
    </lineage>
</organism>
<accession>A0A0C2MJL6</accession>
<evidence type="ECO:0000313" key="2">
    <source>
        <dbReference type="EMBL" id="KII67356.1"/>
    </source>
</evidence>
<dbReference type="Proteomes" id="UP000031668">
    <property type="component" value="Unassembled WGS sequence"/>
</dbReference>
<evidence type="ECO:0000256" key="1">
    <source>
        <dbReference type="SAM" id="MobiDB-lite"/>
    </source>
</evidence>
<gene>
    <name evidence="2" type="ORF">RF11_07666</name>
</gene>
<protein>
    <submittedName>
        <fullName evidence="2">Uncharacterized protein</fullName>
    </submittedName>
</protein>
<dbReference type="EMBL" id="JWZT01003221">
    <property type="protein sequence ID" value="KII67356.1"/>
    <property type="molecule type" value="Genomic_DNA"/>
</dbReference>
<evidence type="ECO:0000313" key="3">
    <source>
        <dbReference type="Proteomes" id="UP000031668"/>
    </source>
</evidence>
<reference evidence="2 3" key="1">
    <citation type="journal article" date="2014" name="Genome Biol. Evol.">
        <title>The genome of the myxosporean Thelohanellus kitauei shows adaptations to nutrient acquisition within its fish host.</title>
        <authorList>
            <person name="Yang Y."/>
            <person name="Xiong J."/>
            <person name="Zhou Z."/>
            <person name="Huo F."/>
            <person name="Miao W."/>
            <person name="Ran C."/>
            <person name="Liu Y."/>
            <person name="Zhang J."/>
            <person name="Feng J."/>
            <person name="Wang M."/>
            <person name="Wang M."/>
            <person name="Wang L."/>
            <person name="Yao B."/>
        </authorList>
    </citation>
    <scope>NUCLEOTIDE SEQUENCE [LARGE SCALE GENOMIC DNA]</scope>
    <source>
        <strain evidence="2">Wuqing</strain>
    </source>
</reference>
<comment type="caution">
    <text evidence="2">The sequence shown here is derived from an EMBL/GenBank/DDBJ whole genome shotgun (WGS) entry which is preliminary data.</text>
</comment>
<keyword evidence="3" id="KW-1185">Reference proteome</keyword>
<dbReference type="AlphaFoldDB" id="A0A0C2MJL6"/>
<proteinExistence type="predicted"/>
<feature type="compositionally biased region" description="Polar residues" evidence="1">
    <location>
        <begin position="72"/>
        <end position="93"/>
    </location>
</feature>
<feature type="region of interest" description="Disordered" evidence="1">
    <location>
        <begin position="72"/>
        <end position="105"/>
    </location>
</feature>